<protein>
    <submittedName>
        <fullName evidence="3">Uncharacterized membrane protein YeiB</fullName>
    </submittedName>
</protein>
<evidence type="ECO:0000256" key="1">
    <source>
        <dbReference type="SAM" id="Phobius"/>
    </source>
</evidence>
<dbReference type="Proteomes" id="UP000236729">
    <property type="component" value="Unassembled WGS sequence"/>
</dbReference>
<reference evidence="4" key="1">
    <citation type="submission" date="2016-10" db="EMBL/GenBank/DDBJ databases">
        <authorList>
            <person name="Varghese N."/>
            <person name="Submissions S."/>
        </authorList>
    </citation>
    <scope>NUCLEOTIDE SEQUENCE [LARGE SCALE GENOMIC DNA]</scope>
    <source>
        <strain evidence="4">ATCC 20501</strain>
    </source>
</reference>
<feature type="transmembrane region" description="Helical" evidence="1">
    <location>
        <begin position="335"/>
        <end position="359"/>
    </location>
</feature>
<dbReference type="InterPro" id="IPR007349">
    <property type="entry name" value="DUF418"/>
</dbReference>
<feature type="transmembrane region" description="Helical" evidence="1">
    <location>
        <begin position="286"/>
        <end position="314"/>
    </location>
</feature>
<feature type="domain" description="DUF418" evidence="2">
    <location>
        <begin position="238"/>
        <end position="401"/>
    </location>
</feature>
<dbReference type="PANTHER" id="PTHR30590:SF2">
    <property type="entry name" value="INNER MEMBRANE PROTEIN"/>
    <property type="match status" value="1"/>
</dbReference>
<dbReference type="Pfam" id="PF04235">
    <property type="entry name" value="DUF418"/>
    <property type="match status" value="1"/>
</dbReference>
<feature type="transmembrane region" description="Helical" evidence="1">
    <location>
        <begin position="127"/>
        <end position="155"/>
    </location>
</feature>
<feature type="transmembrane region" description="Helical" evidence="1">
    <location>
        <begin position="217"/>
        <end position="237"/>
    </location>
</feature>
<name>A0A1H6ASI4_9PSEU</name>
<dbReference type="EMBL" id="FNVB01000003">
    <property type="protein sequence ID" value="SEG51659.1"/>
    <property type="molecule type" value="Genomic_DNA"/>
</dbReference>
<dbReference type="AlphaFoldDB" id="A0A1H6ASI4"/>
<organism evidence="3 4">
    <name type="scientific">Saccharopolyspora kobensis</name>
    <dbReference type="NCBI Taxonomy" id="146035"/>
    <lineage>
        <taxon>Bacteria</taxon>
        <taxon>Bacillati</taxon>
        <taxon>Actinomycetota</taxon>
        <taxon>Actinomycetes</taxon>
        <taxon>Pseudonocardiales</taxon>
        <taxon>Pseudonocardiaceae</taxon>
        <taxon>Saccharopolyspora</taxon>
    </lineage>
</organism>
<feature type="transmembrane region" description="Helical" evidence="1">
    <location>
        <begin position="258"/>
        <end position="280"/>
    </location>
</feature>
<feature type="transmembrane region" description="Helical" evidence="1">
    <location>
        <begin position="167"/>
        <end position="185"/>
    </location>
</feature>
<proteinExistence type="predicted"/>
<dbReference type="InterPro" id="IPR052529">
    <property type="entry name" value="Bact_Transport_Assoc"/>
</dbReference>
<feature type="transmembrane region" description="Helical" evidence="1">
    <location>
        <begin position="365"/>
        <end position="383"/>
    </location>
</feature>
<keyword evidence="1" id="KW-0472">Membrane</keyword>
<evidence type="ECO:0000313" key="4">
    <source>
        <dbReference type="Proteomes" id="UP000236729"/>
    </source>
</evidence>
<evidence type="ECO:0000259" key="2">
    <source>
        <dbReference type="Pfam" id="PF04235"/>
    </source>
</evidence>
<keyword evidence="1" id="KW-0812">Transmembrane</keyword>
<sequence length="403" mass="42391">MDAVVEIADRPVHRYPAVPPASIVEAMSSTLTGTSPVHQERSLAPDLARGAMLALIALVNSAIYLYDRPYGLKQHIVEHGLLDRITSALLTVLADGRAYPMFAALFAAGAVQVLRRSGPGVLRQRCWWMLAFGLVHAVLLFPGDVLGLYAVVGFAIAASTRIRERTLLITAGCWLVVVAVVQGAVNSMSPTGDQRSYFWSFAVDSPLEAVALRPLEWLMMPFGMLGVLSAALVGICIGRRGMLADPARYRATLVRVAVGGLTVAVLGGLPLGLAVGGFWTPGSLTAAWAASAAHAVTGVAGGLGYAALIGLLALRLDARRGPVVRAISACGQRSLSCYLFQSVVFSALLLPFTLGLGATLGSAEVALLALGTWLASVLLAEILRRAGKPGPAEVLLRRLVRRS</sequence>
<accession>A0A1H6ASI4</accession>
<keyword evidence="1" id="KW-1133">Transmembrane helix</keyword>
<feature type="transmembrane region" description="Helical" evidence="1">
    <location>
        <begin position="47"/>
        <end position="66"/>
    </location>
</feature>
<dbReference type="PANTHER" id="PTHR30590">
    <property type="entry name" value="INNER MEMBRANE PROTEIN"/>
    <property type="match status" value="1"/>
</dbReference>
<gene>
    <name evidence="3" type="ORF">SAMN02982929_02483</name>
</gene>
<evidence type="ECO:0000313" key="3">
    <source>
        <dbReference type="EMBL" id="SEG51659.1"/>
    </source>
</evidence>